<evidence type="ECO:0000313" key="6">
    <source>
        <dbReference type="Proteomes" id="UP000676079"/>
    </source>
</evidence>
<keyword evidence="4" id="KW-0812">Transmembrane</keyword>
<evidence type="ECO:0008006" key="7">
    <source>
        <dbReference type="Google" id="ProtNLM"/>
    </source>
</evidence>
<feature type="transmembrane region" description="Helical" evidence="4">
    <location>
        <begin position="119"/>
        <end position="141"/>
    </location>
</feature>
<keyword evidence="2" id="KW-0804">Transcription</keyword>
<evidence type="ECO:0000256" key="4">
    <source>
        <dbReference type="SAM" id="Phobius"/>
    </source>
</evidence>
<dbReference type="EMBL" id="CP074133">
    <property type="protein sequence ID" value="QUX26319.1"/>
    <property type="molecule type" value="Genomic_DNA"/>
</dbReference>
<evidence type="ECO:0000256" key="3">
    <source>
        <dbReference type="SAM" id="MobiDB-lite"/>
    </source>
</evidence>
<evidence type="ECO:0000256" key="1">
    <source>
        <dbReference type="ARBA" id="ARBA00023015"/>
    </source>
</evidence>
<feature type="compositionally biased region" description="Low complexity" evidence="3">
    <location>
        <begin position="75"/>
        <end position="93"/>
    </location>
</feature>
<proteinExistence type="predicted"/>
<evidence type="ECO:0000256" key="2">
    <source>
        <dbReference type="ARBA" id="ARBA00023163"/>
    </source>
</evidence>
<evidence type="ECO:0000313" key="5">
    <source>
        <dbReference type="EMBL" id="QUX26319.1"/>
    </source>
</evidence>
<name>A0ABX8BW64_9ACTN</name>
<organism evidence="5 6">
    <name type="scientific">Nocardiopsis changdeensis</name>
    <dbReference type="NCBI Taxonomy" id="2831969"/>
    <lineage>
        <taxon>Bacteria</taxon>
        <taxon>Bacillati</taxon>
        <taxon>Actinomycetota</taxon>
        <taxon>Actinomycetes</taxon>
        <taxon>Streptosporangiales</taxon>
        <taxon>Nocardiopsidaceae</taxon>
        <taxon>Nocardiopsis</taxon>
    </lineage>
</organism>
<keyword evidence="4" id="KW-0472">Membrane</keyword>
<accession>A0ABX8BW64</accession>
<dbReference type="Gene3D" id="1.10.10.1320">
    <property type="entry name" value="Anti-sigma factor, zinc-finger domain"/>
    <property type="match status" value="1"/>
</dbReference>
<feature type="region of interest" description="Disordered" evidence="3">
    <location>
        <begin position="72"/>
        <end position="93"/>
    </location>
</feature>
<sequence length="277" mass="28149">MEALAFFAEELLEPDEERTVAHHLETCATCAATLDELTAVGGALAGVPPVPPMPQDVAALLDRRIDEAVRERAARPAALSDTSGDAGTGTADAAAPVVPITRARGGSRRGFNGMNLPRLMMVAAAGAVVLGGGGAVLNTVLSPQQDASGGAAAQQPMMQDEGTEFEPEAVQPYKPGIVASGTEYTADGLAGQAAEVLSGSQAPPAAAEEGSTVAAEECATVFSERTGLRITLVDEAVFDGDPAMVLFAPSEDDTTEVYVVDPADCGGVLAQETVDTP</sequence>
<keyword evidence="1" id="KW-0805">Transcription regulation</keyword>
<dbReference type="InterPro" id="IPR041916">
    <property type="entry name" value="Anti_sigma_zinc_sf"/>
</dbReference>
<protein>
    <recommendedName>
        <fullName evidence="7">Zf-HC2 domain-containing protein</fullName>
    </recommendedName>
</protein>
<keyword evidence="6" id="KW-1185">Reference proteome</keyword>
<keyword evidence="4" id="KW-1133">Transmembrane helix</keyword>
<reference evidence="5 6" key="1">
    <citation type="submission" date="2021-05" db="EMBL/GenBank/DDBJ databases">
        <title>Direct Submission.</title>
        <authorList>
            <person name="Li K."/>
            <person name="Gao J."/>
        </authorList>
    </citation>
    <scope>NUCLEOTIDE SEQUENCE [LARGE SCALE GENOMIC DNA]</scope>
    <source>
        <strain evidence="5 6">Mg02</strain>
    </source>
</reference>
<dbReference type="Proteomes" id="UP000676079">
    <property type="component" value="Chromosome"/>
</dbReference>
<gene>
    <name evidence="5" type="ORF">KGD84_31640</name>
</gene>